<proteinExistence type="predicted"/>
<dbReference type="Proteomes" id="UP000237271">
    <property type="component" value="Unassembled WGS sequence"/>
</dbReference>
<comment type="caution">
    <text evidence="1">The sequence shown here is derived from an EMBL/GenBank/DDBJ whole genome shotgun (WGS) entry which is preliminary data.</text>
</comment>
<evidence type="ECO:0000313" key="1">
    <source>
        <dbReference type="EMBL" id="POM62766.1"/>
    </source>
</evidence>
<reference evidence="1 2" key="1">
    <citation type="journal article" date="2017" name="Genome Biol. Evol.">
        <title>Phytophthora megakarya and P. palmivora, closely related causal agents of cacao black pod rot, underwent increases in genome sizes and gene numbers by different mechanisms.</title>
        <authorList>
            <person name="Ali S.S."/>
            <person name="Shao J."/>
            <person name="Lary D.J."/>
            <person name="Kronmiller B."/>
            <person name="Shen D."/>
            <person name="Strem M.D."/>
            <person name="Amoako-Attah I."/>
            <person name="Akrofi A.Y."/>
            <person name="Begoude B.A."/>
            <person name="Ten Hoopen G.M."/>
            <person name="Coulibaly K."/>
            <person name="Kebe B.I."/>
            <person name="Melnick R.L."/>
            <person name="Guiltinan M.J."/>
            <person name="Tyler B.M."/>
            <person name="Meinhardt L.W."/>
            <person name="Bailey B.A."/>
        </authorList>
    </citation>
    <scope>NUCLEOTIDE SEQUENCE [LARGE SCALE GENOMIC DNA]</scope>
    <source>
        <strain evidence="2">sbr112.9</strain>
    </source>
</reference>
<protein>
    <submittedName>
        <fullName evidence="1">Uncharacterized protein</fullName>
    </submittedName>
</protein>
<dbReference type="AlphaFoldDB" id="A0A2P4XB41"/>
<dbReference type="EMBL" id="NCKW01015501">
    <property type="protein sequence ID" value="POM62766.1"/>
    <property type="molecule type" value="Genomic_DNA"/>
</dbReference>
<name>A0A2P4XB41_9STRA</name>
<gene>
    <name evidence="1" type="ORF">PHPALM_28032</name>
</gene>
<sequence length="210" mass="24325">MLSTPRSSINRTYTKALVFALNIGNKSGADFLNYPGRTVQDWIRQRDAIFDFKGAQTNKTLIKPGRKEVAPFAHGHLTFMKDMRRNEEVTVVHYDDIKTNHRCWLSNYVMGKKSIVSADIAIMRLLQRFFHILAERDRKGSAKEKYTEKHWSRLTAAMTIRADGKPGGTIEMGELRTYPQGQGQVYCVQENSWMDSRVWEIYAKELLKFK</sequence>
<organism evidence="1 2">
    <name type="scientific">Phytophthora palmivora</name>
    <dbReference type="NCBI Taxonomy" id="4796"/>
    <lineage>
        <taxon>Eukaryota</taxon>
        <taxon>Sar</taxon>
        <taxon>Stramenopiles</taxon>
        <taxon>Oomycota</taxon>
        <taxon>Peronosporomycetes</taxon>
        <taxon>Peronosporales</taxon>
        <taxon>Peronosporaceae</taxon>
        <taxon>Phytophthora</taxon>
    </lineage>
</organism>
<keyword evidence="2" id="KW-1185">Reference proteome</keyword>
<accession>A0A2P4XB41</accession>
<evidence type="ECO:0000313" key="2">
    <source>
        <dbReference type="Proteomes" id="UP000237271"/>
    </source>
</evidence>
<dbReference type="OrthoDB" id="4327074at2759"/>